<dbReference type="Proteomes" id="UP000184520">
    <property type="component" value="Unassembled WGS sequence"/>
</dbReference>
<evidence type="ECO:0000313" key="2">
    <source>
        <dbReference type="Proteomes" id="UP000184520"/>
    </source>
</evidence>
<keyword evidence="2" id="KW-1185">Reference proteome</keyword>
<reference evidence="2" key="1">
    <citation type="submission" date="2016-11" db="EMBL/GenBank/DDBJ databases">
        <authorList>
            <person name="Varghese N."/>
            <person name="Submissions S."/>
        </authorList>
    </citation>
    <scope>NUCLEOTIDE SEQUENCE [LARGE SCALE GENOMIC DNA]</scope>
    <source>
        <strain evidence="2">CGMCC 1.8995</strain>
    </source>
</reference>
<dbReference type="AlphaFoldDB" id="A0A1M5JFM6"/>
<dbReference type="STRING" id="634436.SAMN05216361_2075"/>
<sequence length="51" mass="5977">MDNANDDRDFQPDERAFFNWFARYDEAASPSEYQIRLNEMNSPGQNEEASS</sequence>
<gene>
    <name evidence="1" type="ORF">SAMN05216361_2075</name>
</gene>
<dbReference type="RefSeq" id="WP_175555793.1">
    <property type="nucleotide sequence ID" value="NZ_FQWD01000003.1"/>
</dbReference>
<protein>
    <submittedName>
        <fullName evidence="1">Uncharacterized protein</fullName>
    </submittedName>
</protein>
<organism evidence="1 2">
    <name type="scientific">Marisediminitalea aggregata</name>
    <dbReference type="NCBI Taxonomy" id="634436"/>
    <lineage>
        <taxon>Bacteria</taxon>
        <taxon>Pseudomonadati</taxon>
        <taxon>Pseudomonadota</taxon>
        <taxon>Gammaproteobacteria</taxon>
        <taxon>Alteromonadales</taxon>
        <taxon>Alteromonadaceae</taxon>
        <taxon>Marisediminitalea</taxon>
    </lineage>
</organism>
<proteinExistence type="predicted"/>
<name>A0A1M5JFM6_9ALTE</name>
<accession>A0A1M5JFM6</accession>
<dbReference type="EMBL" id="FQWD01000003">
    <property type="protein sequence ID" value="SHG39357.1"/>
    <property type="molecule type" value="Genomic_DNA"/>
</dbReference>
<evidence type="ECO:0000313" key="1">
    <source>
        <dbReference type="EMBL" id="SHG39357.1"/>
    </source>
</evidence>